<evidence type="ECO:0000256" key="4">
    <source>
        <dbReference type="SAM" id="MobiDB-lite"/>
    </source>
</evidence>
<gene>
    <name evidence="10 11" type="primary">LOC106056355</name>
</gene>
<dbReference type="OrthoDB" id="10009301at2759"/>
<dbReference type="Pfam" id="PF00024">
    <property type="entry name" value="PAN_1"/>
    <property type="match status" value="3"/>
</dbReference>
<dbReference type="PROSITE" id="PS50948">
    <property type="entry name" value="PAN"/>
    <property type="match status" value="3"/>
</dbReference>
<evidence type="ECO:0000259" key="8">
    <source>
        <dbReference type="PROSITE" id="PS50948"/>
    </source>
</evidence>
<evidence type="ECO:0000256" key="5">
    <source>
        <dbReference type="SAM" id="Phobius"/>
    </source>
</evidence>
<comment type="caution">
    <text evidence="3">Lacks conserved residue(s) required for the propagation of feature annotation.</text>
</comment>
<evidence type="ECO:0000256" key="3">
    <source>
        <dbReference type="PROSITE-ProRule" id="PRU00059"/>
    </source>
</evidence>
<feature type="signal peptide" evidence="6">
    <location>
        <begin position="1"/>
        <end position="20"/>
    </location>
</feature>
<keyword evidence="5" id="KW-0812">Transmembrane</keyword>
<feature type="domain" description="Apple" evidence="8">
    <location>
        <begin position="26"/>
        <end position="107"/>
    </location>
</feature>
<feature type="transmembrane region" description="Helical" evidence="5">
    <location>
        <begin position="683"/>
        <end position="706"/>
    </location>
</feature>
<name>A0A9W3BFX9_BIOGL</name>
<keyword evidence="6" id="KW-0732">Signal</keyword>
<dbReference type="Pfam" id="PF00431">
    <property type="entry name" value="CUB"/>
    <property type="match status" value="2"/>
</dbReference>
<evidence type="ECO:0000256" key="1">
    <source>
        <dbReference type="ARBA" id="ARBA00022737"/>
    </source>
</evidence>
<dbReference type="PROSITE" id="PS01180">
    <property type="entry name" value="CUB"/>
    <property type="match status" value="2"/>
</dbReference>
<dbReference type="GeneID" id="106056355"/>
<dbReference type="Gene3D" id="2.60.120.290">
    <property type="entry name" value="Spermadhesin, CUB domain"/>
    <property type="match status" value="2"/>
</dbReference>
<proteinExistence type="predicted"/>
<feature type="region of interest" description="Disordered" evidence="4">
    <location>
        <begin position="793"/>
        <end position="812"/>
    </location>
</feature>
<reference evidence="10 11" key="1">
    <citation type="submission" date="2025-04" db="UniProtKB">
        <authorList>
            <consortium name="RefSeq"/>
        </authorList>
    </citation>
    <scope>IDENTIFICATION</scope>
</reference>
<dbReference type="FunFam" id="2.60.120.290:FF:000013">
    <property type="entry name" value="Membrane frizzled-related protein"/>
    <property type="match status" value="1"/>
</dbReference>
<feature type="domain" description="CUB" evidence="7">
    <location>
        <begin position="477"/>
        <end position="592"/>
    </location>
</feature>
<feature type="domain" description="Apple" evidence="8">
    <location>
        <begin position="110"/>
        <end position="185"/>
    </location>
</feature>
<dbReference type="PANTHER" id="PTHR24251">
    <property type="entry name" value="OVOCHYMASE-RELATED"/>
    <property type="match status" value="1"/>
</dbReference>
<keyword evidence="1" id="KW-0677">Repeat</keyword>
<keyword evidence="5" id="KW-1133">Transmembrane helix</keyword>
<dbReference type="Gene3D" id="3.50.4.10">
    <property type="entry name" value="Hepatocyte Growth Factor"/>
    <property type="match status" value="4"/>
</dbReference>
<dbReference type="OMA" id="EYFYPTP"/>
<dbReference type="CDD" id="cd00041">
    <property type="entry name" value="CUB"/>
    <property type="match status" value="2"/>
</dbReference>
<dbReference type="PANTHER" id="PTHR24251:SF50">
    <property type="entry name" value="ATTRACTIN-LIKE 1A"/>
    <property type="match status" value="1"/>
</dbReference>
<evidence type="ECO:0000313" key="11">
    <source>
        <dbReference type="RefSeq" id="XP_055898469.1"/>
    </source>
</evidence>
<protein>
    <submittedName>
        <fullName evidence="10 11">Uncharacterized protein LOC106056355 isoform X1</fullName>
    </submittedName>
</protein>
<feature type="chain" id="PRO_5044703032" evidence="6">
    <location>
        <begin position="21"/>
        <end position="812"/>
    </location>
</feature>
<evidence type="ECO:0000313" key="10">
    <source>
        <dbReference type="RefSeq" id="XP_055898468.1"/>
    </source>
</evidence>
<dbReference type="SMART" id="SM00473">
    <property type="entry name" value="PAN_AP"/>
    <property type="match status" value="4"/>
</dbReference>
<dbReference type="SMART" id="SM00042">
    <property type="entry name" value="CUB"/>
    <property type="match status" value="2"/>
</dbReference>
<accession>A0A9W3BFX9</accession>
<feature type="domain" description="CUB" evidence="7">
    <location>
        <begin position="361"/>
        <end position="474"/>
    </location>
</feature>
<dbReference type="SUPFAM" id="SSF49854">
    <property type="entry name" value="Spermadhesin, CUB domain"/>
    <property type="match status" value="2"/>
</dbReference>
<dbReference type="RefSeq" id="XP_055898468.1">
    <property type="nucleotide sequence ID" value="XM_056042493.1"/>
</dbReference>
<dbReference type="Proteomes" id="UP001165740">
    <property type="component" value="Chromosome 9"/>
</dbReference>
<dbReference type="InterPro" id="IPR035914">
    <property type="entry name" value="Sperma_CUB_dom_sf"/>
</dbReference>
<feature type="compositionally biased region" description="Low complexity" evidence="4">
    <location>
        <begin position="793"/>
        <end position="806"/>
    </location>
</feature>
<sequence length="812" mass="91095">MSGHVTTLALLMLFVAAGETSEYLKSFQNLFARMPQLQMTAMPSLVVVNFSSIEECSRDCVQQTSFDCRSFDVDNQRRVCLLYNSTHEDGKAFLRESSTTDHYRTAFEKLFNRLPNHVITTKHKKKIQDVSAEQCARRCIFEQDFRCAGFDYEPGYTNCWLTDLTVAQSEGVKFHPGADFYERDFGGALSNFISFGSGSLPYVEEHVMYSKSMFGLDLGACAQLCLTQTTFDCASFDYSFGDRSCQMSRYIASNVGGIDTDNMPTYRVMHYEKKGVSLDRFIATPYSIVPGENDKTLERVSPERCAQACLEEMTFVCRSFDYEIKESTCMLSKKTGSDIGKLFHQGLSQVHHFELKPSLDCGGEMTTSHGDFASPGWPRNYSHHLNCTWTIRVPEHKVIMFTFIHFDLGKKQPNPCGQVSDRLRISEVTPQGEFRFCASPPMTTYISKTNVATFNFVTNGNADAQGFKVVFKGDWPCRAVLRSDRGEIASPQWPEQYPLGLNCVWTIQAPVGAKITLKFTTIDLDSQSYGGCTDQHDYIDVYDGPSAINRVARYCAHETPAPILSTGNALLVTFKTDGYVQRTGFHSSYDFILPPAVDPTTTTTTTTRQPRYDMDEAEDDDQSERLSAKFIEPKSDRESSEMNVTFLADSIFNFGIEGGGYIQPKQQVESDDSNFSTDAYITILWIVLVSLLVITIVLTLVLVVVCKYNRSRTEKRKAIEKYTYNKEESLSLYEKESTSPKVYEDDFDSIRAFPTETDISFSNPLYRGCHTAPPRRSEITLISACDALSDSGCSSSNNSTGQGSTALLTSPC</sequence>
<evidence type="ECO:0000256" key="6">
    <source>
        <dbReference type="SAM" id="SignalP"/>
    </source>
</evidence>
<dbReference type="RefSeq" id="XP_055898469.1">
    <property type="nucleotide sequence ID" value="XM_056042494.1"/>
</dbReference>
<evidence type="ECO:0000259" key="7">
    <source>
        <dbReference type="PROSITE" id="PS01180"/>
    </source>
</evidence>
<dbReference type="AlphaFoldDB" id="A0A9W3BFX9"/>
<evidence type="ECO:0000313" key="9">
    <source>
        <dbReference type="Proteomes" id="UP001165740"/>
    </source>
</evidence>
<keyword evidence="2" id="KW-1015">Disulfide bond</keyword>
<feature type="domain" description="Apple" evidence="8">
    <location>
        <begin position="276"/>
        <end position="355"/>
    </location>
</feature>
<dbReference type="SUPFAM" id="SSF57414">
    <property type="entry name" value="Hairpin loop containing domain-like"/>
    <property type="match status" value="4"/>
</dbReference>
<dbReference type="CDD" id="cd01099">
    <property type="entry name" value="PAN_AP_HGF"/>
    <property type="match status" value="3"/>
</dbReference>
<evidence type="ECO:0000256" key="2">
    <source>
        <dbReference type="ARBA" id="ARBA00023157"/>
    </source>
</evidence>
<dbReference type="InterPro" id="IPR003609">
    <property type="entry name" value="Pan_app"/>
</dbReference>
<keyword evidence="9" id="KW-1185">Reference proteome</keyword>
<keyword evidence="5" id="KW-0472">Membrane</keyword>
<dbReference type="InterPro" id="IPR000859">
    <property type="entry name" value="CUB_dom"/>
</dbReference>
<organism evidence="9 11">
    <name type="scientific">Biomphalaria glabrata</name>
    <name type="common">Bloodfluke planorb</name>
    <name type="synonym">Freshwater snail</name>
    <dbReference type="NCBI Taxonomy" id="6526"/>
    <lineage>
        <taxon>Eukaryota</taxon>
        <taxon>Metazoa</taxon>
        <taxon>Spiralia</taxon>
        <taxon>Lophotrochozoa</taxon>
        <taxon>Mollusca</taxon>
        <taxon>Gastropoda</taxon>
        <taxon>Heterobranchia</taxon>
        <taxon>Euthyneura</taxon>
        <taxon>Panpulmonata</taxon>
        <taxon>Hygrophila</taxon>
        <taxon>Lymnaeoidea</taxon>
        <taxon>Planorbidae</taxon>
        <taxon>Biomphalaria</taxon>
    </lineage>
</organism>